<evidence type="ECO:0000256" key="5">
    <source>
        <dbReference type="ARBA" id="ARBA00022679"/>
    </source>
</evidence>
<dbReference type="CDD" id="cd14309">
    <property type="entry name" value="UBA_scDdi1_like"/>
    <property type="match status" value="1"/>
</dbReference>
<dbReference type="Pfam" id="PF00704">
    <property type="entry name" value="Glyco_hydro_18"/>
    <property type="match status" value="1"/>
</dbReference>
<evidence type="ECO:0000256" key="4">
    <source>
        <dbReference type="ARBA" id="ARBA00022553"/>
    </source>
</evidence>
<dbReference type="PANTHER" id="PTHR24056:SF254">
    <property type="entry name" value="CYCLIN-DEPENDENT KINASE 2"/>
    <property type="match status" value="1"/>
</dbReference>
<evidence type="ECO:0000256" key="10">
    <source>
        <dbReference type="ARBA" id="ARBA00047811"/>
    </source>
</evidence>
<keyword evidence="8 14" id="KW-0067">ATP-binding</keyword>
<evidence type="ECO:0000256" key="7">
    <source>
        <dbReference type="ARBA" id="ARBA00022777"/>
    </source>
</evidence>
<dbReference type="GO" id="GO:0000307">
    <property type="term" value="C:cyclin-dependent protein kinase holoenzyme complex"/>
    <property type="evidence" value="ECO:0007669"/>
    <property type="project" value="TreeGrafter"/>
</dbReference>
<keyword evidence="5" id="KW-0808">Transferase</keyword>
<evidence type="ECO:0000256" key="3">
    <source>
        <dbReference type="ARBA" id="ARBA00022527"/>
    </source>
</evidence>
<dbReference type="EC" id="2.7.11.22" evidence="2"/>
<dbReference type="InterPro" id="IPR009060">
    <property type="entry name" value="UBA-like_sf"/>
</dbReference>
<comment type="subunit">
    <text evidence="13">Forms a stable but non-covalent complex with a regulatory subunit and with a cyclin. Interacts with cks-1.</text>
</comment>
<dbReference type="EMBL" id="ML978231">
    <property type="protein sequence ID" value="KAF2027113.1"/>
    <property type="molecule type" value="Genomic_DNA"/>
</dbReference>
<organism evidence="18 19">
    <name type="scientific">Setomelanomma holmii</name>
    <dbReference type="NCBI Taxonomy" id="210430"/>
    <lineage>
        <taxon>Eukaryota</taxon>
        <taxon>Fungi</taxon>
        <taxon>Dikarya</taxon>
        <taxon>Ascomycota</taxon>
        <taxon>Pezizomycotina</taxon>
        <taxon>Dothideomycetes</taxon>
        <taxon>Pleosporomycetidae</taxon>
        <taxon>Pleosporales</taxon>
        <taxon>Pleosporineae</taxon>
        <taxon>Phaeosphaeriaceae</taxon>
        <taxon>Setomelanomma</taxon>
    </lineage>
</organism>
<comment type="catalytic activity">
    <reaction evidence="10">
        <text>L-threonyl-[protein] + ATP = O-phospho-L-threonyl-[protein] + ADP + H(+)</text>
        <dbReference type="Rhea" id="RHEA:46608"/>
        <dbReference type="Rhea" id="RHEA-COMP:11060"/>
        <dbReference type="Rhea" id="RHEA-COMP:11605"/>
        <dbReference type="ChEBI" id="CHEBI:15378"/>
        <dbReference type="ChEBI" id="CHEBI:30013"/>
        <dbReference type="ChEBI" id="CHEBI:30616"/>
        <dbReference type="ChEBI" id="CHEBI:61977"/>
        <dbReference type="ChEBI" id="CHEBI:456216"/>
        <dbReference type="EC" id="2.7.11.22"/>
    </reaction>
</comment>
<dbReference type="OrthoDB" id="1732493at2759"/>
<dbReference type="SUPFAM" id="SSF46934">
    <property type="entry name" value="UBA-like"/>
    <property type="match status" value="1"/>
</dbReference>
<dbReference type="GO" id="GO:0007165">
    <property type="term" value="P:signal transduction"/>
    <property type="evidence" value="ECO:0007669"/>
    <property type="project" value="TreeGrafter"/>
</dbReference>
<evidence type="ECO:0000313" key="19">
    <source>
        <dbReference type="Proteomes" id="UP000799777"/>
    </source>
</evidence>
<dbReference type="SMART" id="SM00165">
    <property type="entry name" value="UBA"/>
    <property type="match status" value="1"/>
</dbReference>
<comment type="caution">
    <text evidence="18">The sequence shown here is derived from an EMBL/GenBank/DDBJ whole genome shotgun (WGS) entry which is preliminary data.</text>
</comment>
<evidence type="ECO:0000313" key="18">
    <source>
        <dbReference type="EMBL" id="KAF2027113.1"/>
    </source>
</evidence>
<evidence type="ECO:0000259" key="15">
    <source>
        <dbReference type="PROSITE" id="PS50011"/>
    </source>
</evidence>
<dbReference type="GO" id="GO:0005524">
    <property type="term" value="F:ATP binding"/>
    <property type="evidence" value="ECO:0007669"/>
    <property type="project" value="UniProtKB-UniRule"/>
</dbReference>
<dbReference type="PROSITE" id="PS00107">
    <property type="entry name" value="PROTEIN_KINASE_ATP"/>
    <property type="match status" value="1"/>
</dbReference>
<keyword evidence="19" id="KW-1185">Reference proteome</keyword>
<dbReference type="Gene3D" id="3.20.20.80">
    <property type="entry name" value="Glycosidases"/>
    <property type="match status" value="1"/>
</dbReference>
<keyword evidence="6 14" id="KW-0547">Nucleotide-binding</keyword>
<dbReference type="Gene3D" id="3.30.200.20">
    <property type="entry name" value="Phosphorylase Kinase, domain 1"/>
    <property type="match status" value="1"/>
</dbReference>
<dbReference type="PROSITE" id="PS50030">
    <property type="entry name" value="UBA"/>
    <property type="match status" value="1"/>
</dbReference>
<evidence type="ECO:0000256" key="8">
    <source>
        <dbReference type="ARBA" id="ARBA00022840"/>
    </source>
</evidence>
<comment type="similarity">
    <text evidence="1">Belongs to the protein kinase superfamily. CMGC Ser/Thr protein kinase family. CDC2/CDKX subfamily.</text>
</comment>
<dbReference type="PROSITE" id="PS51910">
    <property type="entry name" value="GH18_2"/>
    <property type="match status" value="1"/>
</dbReference>
<proteinExistence type="inferred from homology"/>
<dbReference type="AlphaFoldDB" id="A0A9P4H2K9"/>
<keyword evidence="3" id="KW-0723">Serine/threonine-protein kinase</keyword>
<dbReference type="SUPFAM" id="SSF56112">
    <property type="entry name" value="Protein kinase-like (PK-like)"/>
    <property type="match status" value="1"/>
</dbReference>
<sequence length="712" mass="79103">MENYQKMEKIGEGTYGVVYKAKDLTTKDQRVVALKKIRLEAEDEGVPSTAIREISLLKEMNDPNIVRLLNIVHADGHKLYLVFEFLDCDLKKYMEALPVSQGGRGKALPEGSGLAGKALVMDDAMVKKFMMQLCQGVRYCHAHRVLHRDLKPQNLLIDKDCNLKLADFGLARAFGVPLRTYTHEVVTLWYRSPEILLGGRQYSTGVDMWSVGCIFAEMCTRKPLFPGDSEIDEIFKIFRILGTPSEQDWPGVTSFPDFKPSFPKWNRTDIASIVTNLDDMGLDLLDALLVYDPAGRISAKQTIIHPYFAGTATGPRLIVYHQTFHNSSGNYHSLLPLLTNNTGITHVIVAAIHLNDDPGHITLNDHLPNDERFDQLWGEVSWLQGSGVKVLGMLGGAAKGSYQKLSGNDQSFEAYYAPIHALISARKLNGLDLDIEEEVSLFTVTRLISRLRADFGPDFLITLAPVATALIPDPNIPAHLRPPRPMLASGPSPNPLHPTLPHLSGFSYPELECSVYGREVAWYNTQFYCGWGDASTTQWYDTIIAAGWKPEKVVMGVVTNPGNGSGYVPILNLRDTCVRLREKYKSAGQGFGGVMGWEYFNCGDHEEDLIHVSSLQLNNETVQAGWVGALGRILRVEVPPHPKTDKPLLGVTPDQIRQMVTTLPRPQVPWPDEEIQKLVVLGFAQNEAIAALNATDGDVEMAAGFLFEHYLQ</sequence>
<dbReference type="Proteomes" id="UP000799777">
    <property type="component" value="Unassembled WGS sequence"/>
</dbReference>
<name>A0A9P4H2K9_9PLEO</name>
<dbReference type="Pfam" id="PF00069">
    <property type="entry name" value="Pkinase"/>
    <property type="match status" value="1"/>
</dbReference>
<dbReference type="GO" id="GO:0000082">
    <property type="term" value="P:G1/S transition of mitotic cell cycle"/>
    <property type="evidence" value="ECO:0007669"/>
    <property type="project" value="TreeGrafter"/>
</dbReference>
<dbReference type="InterPro" id="IPR015940">
    <property type="entry name" value="UBA"/>
</dbReference>
<evidence type="ECO:0000256" key="2">
    <source>
        <dbReference type="ARBA" id="ARBA00012425"/>
    </source>
</evidence>
<dbReference type="PANTHER" id="PTHR24056">
    <property type="entry name" value="CELL DIVISION PROTEIN KINASE"/>
    <property type="match status" value="1"/>
</dbReference>
<evidence type="ECO:0000256" key="12">
    <source>
        <dbReference type="ARBA" id="ARBA00054104"/>
    </source>
</evidence>
<evidence type="ECO:0000256" key="9">
    <source>
        <dbReference type="ARBA" id="ARBA00039266"/>
    </source>
</evidence>
<accession>A0A9P4H2K9</accession>
<evidence type="ECO:0000259" key="17">
    <source>
        <dbReference type="PROSITE" id="PS51910"/>
    </source>
</evidence>
<dbReference type="InterPro" id="IPR001223">
    <property type="entry name" value="Glyco_hydro18_cat"/>
</dbReference>
<dbReference type="GO" id="GO:0010468">
    <property type="term" value="P:regulation of gene expression"/>
    <property type="evidence" value="ECO:0007669"/>
    <property type="project" value="TreeGrafter"/>
</dbReference>
<protein>
    <recommendedName>
        <fullName evidence="9">Cyclin-dependent kinase 1</fullName>
        <ecNumber evidence="2">2.7.11.22</ecNumber>
    </recommendedName>
</protein>
<dbReference type="InterPro" id="IPR017441">
    <property type="entry name" value="Protein_kinase_ATP_BS"/>
</dbReference>
<dbReference type="PROSITE" id="PS00108">
    <property type="entry name" value="PROTEIN_KINASE_ST"/>
    <property type="match status" value="1"/>
</dbReference>
<dbReference type="Gene3D" id="1.10.8.10">
    <property type="entry name" value="DNA helicase RuvA subunit, C-terminal domain"/>
    <property type="match status" value="1"/>
</dbReference>
<gene>
    <name evidence="18" type="ORF">EK21DRAFT_102759</name>
</gene>
<evidence type="ECO:0000256" key="1">
    <source>
        <dbReference type="ARBA" id="ARBA00006485"/>
    </source>
</evidence>
<dbReference type="GO" id="GO:0005737">
    <property type="term" value="C:cytoplasm"/>
    <property type="evidence" value="ECO:0007669"/>
    <property type="project" value="TreeGrafter"/>
</dbReference>
<dbReference type="GO" id="GO:0010389">
    <property type="term" value="P:regulation of G2/M transition of mitotic cell cycle"/>
    <property type="evidence" value="ECO:0007669"/>
    <property type="project" value="TreeGrafter"/>
</dbReference>
<dbReference type="InterPro" id="IPR008271">
    <property type="entry name" value="Ser/Thr_kinase_AS"/>
</dbReference>
<evidence type="ECO:0000256" key="14">
    <source>
        <dbReference type="PROSITE-ProRule" id="PRU10141"/>
    </source>
</evidence>
<dbReference type="InterPro" id="IPR017853">
    <property type="entry name" value="GH"/>
</dbReference>
<feature type="domain" description="Protein kinase" evidence="15">
    <location>
        <begin position="4"/>
        <end position="308"/>
    </location>
</feature>
<dbReference type="SMART" id="SM00220">
    <property type="entry name" value="S_TKc"/>
    <property type="match status" value="1"/>
</dbReference>
<evidence type="ECO:0000256" key="11">
    <source>
        <dbReference type="ARBA" id="ARBA00048367"/>
    </source>
</evidence>
<keyword evidence="4" id="KW-0597">Phosphoprotein</keyword>
<dbReference type="Gene3D" id="1.10.510.10">
    <property type="entry name" value="Transferase(Phosphotransferase) domain 1"/>
    <property type="match status" value="1"/>
</dbReference>
<reference evidence="18" key="1">
    <citation type="journal article" date="2020" name="Stud. Mycol.">
        <title>101 Dothideomycetes genomes: a test case for predicting lifestyles and emergence of pathogens.</title>
        <authorList>
            <person name="Haridas S."/>
            <person name="Albert R."/>
            <person name="Binder M."/>
            <person name="Bloem J."/>
            <person name="Labutti K."/>
            <person name="Salamov A."/>
            <person name="Andreopoulos B."/>
            <person name="Baker S."/>
            <person name="Barry K."/>
            <person name="Bills G."/>
            <person name="Bluhm B."/>
            <person name="Cannon C."/>
            <person name="Castanera R."/>
            <person name="Culley D."/>
            <person name="Daum C."/>
            <person name="Ezra D."/>
            <person name="Gonzalez J."/>
            <person name="Henrissat B."/>
            <person name="Kuo A."/>
            <person name="Liang C."/>
            <person name="Lipzen A."/>
            <person name="Lutzoni F."/>
            <person name="Magnuson J."/>
            <person name="Mondo S."/>
            <person name="Nolan M."/>
            <person name="Ohm R."/>
            <person name="Pangilinan J."/>
            <person name="Park H.-J."/>
            <person name="Ramirez L."/>
            <person name="Alfaro M."/>
            <person name="Sun H."/>
            <person name="Tritt A."/>
            <person name="Yoshinaga Y."/>
            <person name="Zwiers L.-H."/>
            <person name="Turgeon B."/>
            <person name="Goodwin S."/>
            <person name="Spatafora J."/>
            <person name="Crous P."/>
            <person name="Grigoriev I."/>
        </authorList>
    </citation>
    <scope>NUCLEOTIDE SEQUENCE</scope>
    <source>
        <strain evidence="18">CBS 110217</strain>
    </source>
</reference>
<dbReference type="InterPro" id="IPR050108">
    <property type="entry name" value="CDK"/>
</dbReference>
<dbReference type="PROSITE" id="PS50011">
    <property type="entry name" value="PROTEIN_KINASE_DOM"/>
    <property type="match status" value="1"/>
</dbReference>
<dbReference type="GO" id="GO:0005634">
    <property type="term" value="C:nucleus"/>
    <property type="evidence" value="ECO:0007669"/>
    <property type="project" value="TreeGrafter"/>
</dbReference>
<feature type="domain" description="GH18" evidence="17">
    <location>
        <begin position="315"/>
        <end position="619"/>
    </location>
</feature>
<comment type="catalytic activity">
    <reaction evidence="11">
        <text>L-seryl-[protein] + ATP = O-phospho-L-seryl-[protein] + ADP + H(+)</text>
        <dbReference type="Rhea" id="RHEA:17989"/>
        <dbReference type="Rhea" id="RHEA-COMP:9863"/>
        <dbReference type="Rhea" id="RHEA-COMP:11604"/>
        <dbReference type="ChEBI" id="CHEBI:15378"/>
        <dbReference type="ChEBI" id="CHEBI:29999"/>
        <dbReference type="ChEBI" id="CHEBI:30616"/>
        <dbReference type="ChEBI" id="CHEBI:83421"/>
        <dbReference type="ChEBI" id="CHEBI:456216"/>
        <dbReference type="EC" id="2.7.11.22"/>
    </reaction>
</comment>
<feature type="domain" description="UBA" evidence="16">
    <location>
        <begin position="670"/>
        <end position="709"/>
    </location>
</feature>
<dbReference type="CDD" id="cd07835">
    <property type="entry name" value="STKc_CDK1_CdkB_like"/>
    <property type="match status" value="1"/>
</dbReference>
<dbReference type="GO" id="GO:0005975">
    <property type="term" value="P:carbohydrate metabolic process"/>
    <property type="evidence" value="ECO:0007669"/>
    <property type="project" value="InterPro"/>
</dbReference>
<dbReference type="Pfam" id="PF00627">
    <property type="entry name" value="UBA"/>
    <property type="match status" value="1"/>
</dbReference>
<dbReference type="GO" id="GO:0004693">
    <property type="term" value="F:cyclin-dependent protein serine/threonine kinase activity"/>
    <property type="evidence" value="ECO:0007669"/>
    <property type="project" value="UniProtKB-EC"/>
</dbReference>
<evidence type="ECO:0000259" key="16">
    <source>
        <dbReference type="PROSITE" id="PS50030"/>
    </source>
</evidence>
<dbReference type="InterPro" id="IPR000719">
    <property type="entry name" value="Prot_kinase_dom"/>
</dbReference>
<feature type="binding site" evidence="14">
    <location>
        <position position="35"/>
    </location>
    <ligand>
        <name>ATP</name>
        <dbReference type="ChEBI" id="CHEBI:30616"/>
    </ligand>
</feature>
<dbReference type="SUPFAM" id="SSF51445">
    <property type="entry name" value="(Trans)glycosidases"/>
    <property type="match status" value="1"/>
</dbReference>
<dbReference type="InterPro" id="IPR011009">
    <property type="entry name" value="Kinase-like_dom_sf"/>
</dbReference>
<keyword evidence="7" id="KW-0418">Kinase</keyword>
<comment type="function">
    <text evidence="12">Plays a key role in the control of the eukaryotic cell cycle. Required for entry into S-phase and mitosis. Acts as a component of the kinase complex that phosphorylates the repetitive C-terminus of RNA polymerase II. May function in concert with npp-16 to arrest prophase blastomeres in response to anoxia.</text>
</comment>
<evidence type="ECO:0000256" key="6">
    <source>
        <dbReference type="ARBA" id="ARBA00022741"/>
    </source>
</evidence>
<evidence type="ECO:0000256" key="13">
    <source>
        <dbReference type="ARBA" id="ARBA00065691"/>
    </source>
</evidence>
<dbReference type="GO" id="GO:0030332">
    <property type="term" value="F:cyclin binding"/>
    <property type="evidence" value="ECO:0007669"/>
    <property type="project" value="TreeGrafter"/>
</dbReference>
<dbReference type="FunFam" id="3.30.200.20:FF:000027">
    <property type="entry name" value="Putative Cyclin-dependent kinase 1"/>
    <property type="match status" value="1"/>
</dbReference>
<dbReference type="FunFam" id="1.10.510.10:FF:000706">
    <property type="entry name" value="Cyclin-dependent kinase 1"/>
    <property type="match status" value="1"/>
</dbReference>